<accession>A0A369J989</accession>
<dbReference type="PROSITE" id="PS51462">
    <property type="entry name" value="NUDIX"/>
    <property type="match status" value="1"/>
</dbReference>
<evidence type="ECO:0000313" key="6">
    <source>
        <dbReference type="Proteomes" id="UP000076154"/>
    </source>
</evidence>
<dbReference type="PRINTS" id="PR00502">
    <property type="entry name" value="NUDIXFAMILY"/>
</dbReference>
<dbReference type="InterPro" id="IPR000086">
    <property type="entry name" value="NUDIX_hydrolase_dom"/>
</dbReference>
<dbReference type="PROSITE" id="PS00893">
    <property type="entry name" value="NUDIX_BOX"/>
    <property type="match status" value="1"/>
</dbReference>
<dbReference type="AlphaFoldDB" id="A0A369J989"/>
<dbReference type="InterPro" id="IPR051325">
    <property type="entry name" value="Nudix_hydrolase_domain"/>
</dbReference>
<dbReference type="Gene3D" id="3.90.79.10">
    <property type="entry name" value="Nucleoside Triphosphate Pyrophosphohydrolase"/>
    <property type="match status" value="1"/>
</dbReference>
<dbReference type="GO" id="GO:0004081">
    <property type="term" value="F:bis(5'-nucleosyl)-tetraphosphatase (asymmetrical) activity"/>
    <property type="evidence" value="ECO:0007669"/>
    <property type="project" value="TreeGrafter"/>
</dbReference>
<dbReference type="PANTHER" id="PTHR21340">
    <property type="entry name" value="DIADENOSINE 5,5-P1,P4-TETRAPHOSPHATE PYROPHOSPHOHYDROLASE MUTT"/>
    <property type="match status" value="1"/>
</dbReference>
<evidence type="ECO:0000256" key="3">
    <source>
        <dbReference type="SAM" id="MobiDB-lite"/>
    </source>
</evidence>
<dbReference type="PANTHER" id="PTHR21340:SF0">
    <property type="entry name" value="BIS(5'-NUCLEOSYL)-TETRAPHOSPHATASE [ASYMMETRICAL]"/>
    <property type="match status" value="1"/>
</dbReference>
<evidence type="ECO:0000256" key="2">
    <source>
        <dbReference type="RuleBase" id="RU003476"/>
    </source>
</evidence>
<dbReference type="InterPro" id="IPR020476">
    <property type="entry name" value="Nudix_hydrolase"/>
</dbReference>
<sequence>MAEAKPEGHSDPSANPIHSFLSSIQQFMSQPFTSAGRQAPGNAVATPHRSRGARRPQAPTSSDPPRLSEFSTSAVPSSAWASLNFMVGAGMVIIQPSTNKIVVLYDTQLKYWFFPRGRKDQGESLEEAALREAYEESGYRAEFLPLYIPTCAPLPPDVEGSRSRLNTEPIFITMNPWPHNRRPGNGDGRTQPGEYLTMWYIGQIPENAVYNEGTGMADEQNFTSHLCTYDEAVRKVWGQEIDVLRYAWSVYIRSLRFQEEQEARQSTESRTSAQTLSSGRQLSVAFWHPLSKYGG</sequence>
<reference evidence="5" key="1">
    <citation type="submission" date="2018-04" db="EMBL/GenBank/DDBJ databases">
        <title>Whole genome sequencing of Hypsizygus marmoreus.</title>
        <authorList>
            <person name="Choi I.-G."/>
            <person name="Min B."/>
            <person name="Kim J.-G."/>
            <person name="Kim S."/>
            <person name="Oh Y.-L."/>
            <person name="Kong W.-S."/>
            <person name="Park H."/>
            <person name="Jeong J."/>
            <person name="Song E.-S."/>
        </authorList>
    </citation>
    <scope>NUCLEOTIDE SEQUENCE [LARGE SCALE GENOMIC DNA]</scope>
    <source>
        <strain evidence="5">51987-8</strain>
    </source>
</reference>
<dbReference type="InterPro" id="IPR015797">
    <property type="entry name" value="NUDIX_hydrolase-like_dom_sf"/>
</dbReference>
<dbReference type="Pfam" id="PF00293">
    <property type="entry name" value="NUDIX"/>
    <property type="match status" value="1"/>
</dbReference>
<feature type="compositionally biased region" description="Polar residues" evidence="3">
    <location>
        <begin position="58"/>
        <end position="71"/>
    </location>
</feature>
<feature type="domain" description="Nudix hydrolase" evidence="4">
    <location>
        <begin position="84"/>
        <end position="251"/>
    </location>
</feature>
<evidence type="ECO:0000313" key="5">
    <source>
        <dbReference type="EMBL" id="RDB17760.1"/>
    </source>
</evidence>
<gene>
    <name evidence="5" type="primary">ndx1_1</name>
    <name evidence="5" type="ORF">Hypma_001074</name>
</gene>
<comment type="similarity">
    <text evidence="2">Belongs to the Nudix hydrolase family.</text>
</comment>
<keyword evidence="1 2" id="KW-0378">Hydrolase</keyword>
<dbReference type="OrthoDB" id="276276at2759"/>
<organism evidence="5 6">
    <name type="scientific">Hypsizygus marmoreus</name>
    <name type="common">White beech mushroom</name>
    <name type="synonym">Agaricus marmoreus</name>
    <dbReference type="NCBI Taxonomy" id="39966"/>
    <lineage>
        <taxon>Eukaryota</taxon>
        <taxon>Fungi</taxon>
        <taxon>Dikarya</taxon>
        <taxon>Basidiomycota</taxon>
        <taxon>Agaricomycotina</taxon>
        <taxon>Agaricomycetes</taxon>
        <taxon>Agaricomycetidae</taxon>
        <taxon>Agaricales</taxon>
        <taxon>Tricholomatineae</taxon>
        <taxon>Lyophyllaceae</taxon>
        <taxon>Hypsizygus</taxon>
    </lineage>
</organism>
<dbReference type="GO" id="GO:0006167">
    <property type="term" value="P:AMP biosynthetic process"/>
    <property type="evidence" value="ECO:0007669"/>
    <property type="project" value="TreeGrafter"/>
</dbReference>
<protein>
    <submittedName>
        <fullName evidence="5">Diadenosine hexaphosphate hydrolase</fullName>
    </submittedName>
</protein>
<comment type="caution">
    <text evidence="5">The sequence shown here is derived from an EMBL/GenBank/DDBJ whole genome shotgun (WGS) entry which is preliminary data.</text>
</comment>
<dbReference type="GO" id="GO:0006754">
    <property type="term" value="P:ATP biosynthetic process"/>
    <property type="evidence" value="ECO:0007669"/>
    <property type="project" value="TreeGrafter"/>
</dbReference>
<evidence type="ECO:0000259" key="4">
    <source>
        <dbReference type="PROSITE" id="PS51462"/>
    </source>
</evidence>
<dbReference type="SUPFAM" id="SSF55811">
    <property type="entry name" value="Nudix"/>
    <property type="match status" value="1"/>
</dbReference>
<dbReference type="EMBL" id="LUEZ02000110">
    <property type="protein sequence ID" value="RDB17760.1"/>
    <property type="molecule type" value="Genomic_DNA"/>
</dbReference>
<proteinExistence type="inferred from homology"/>
<dbReference type="Proteomes" id="UP000076154">
    <property type="component" value="Unassembled WGS sequence"/>
</dbReference>
<feature type="region of interest" description="Disordered" evidence="3">
    <location>
        <begin position="31"/>
        <end position="71"/>
    </location>
</feature>
<dbReference type="InterPro" id="IPR020084">
    <property type="entry name" value="NUDIX_hydrolase_CS"/>
</dbReference>
<evidence type="ECO:0000256" key="1">
    <source>
        <dbReference type="ARBA" id="ARBA00022801"/>
    </source>
</evidence>
<dbReference type="InParanoid" id="A0A369J989"/>
<name>A0A369J989_HYPMA</name>
<keyword evidence="6" id="KW-1185">Reference proteome</keyword>